<dbReference type="AlphaFoldDB" id="C9ZRT9"/>
<gene>
    <name evidence="2" type="ORF">TbgDal_VII530</name>
</gene>
<evidence type="ECO:0000256" key="1">
    <source>
        <dbReference type="SAM" id="Phobius"/>
    </source>
</evidence>
<keyword evidence="1" id="KW-1133">Transmembrane helix</keyword>
<proteinExistence type="predicted"/>
<sequence length="116" mass="13393">MRRLFCFLWYSATACIRLIMYAWIFTFIHIYTPFPTFYFCLPFIPSPLTNGRFCLPMLTQFIIKKEKGPSLPMGEDSHASPCFGEGGLCLTVVKCFVVCYTWNQRKLPSTKGTPLK</sequence>
<dbReference type="RefSeq" id="XP_011774358.1">
    <property type="nucleotide sequence ID" value="XM_011776056.1"/>
</dbReference>
<organism evidence="2 3">
    <name type="scientific">Trypanosoma brucei gambiense (strain MHOM/CI/86/DAL972)</name>
    <dbReference type="NCBI Taxonomy" id="679716"/>
    <lineage>
        <taxon>Eukaryota</taxon>
        <taxon>Discoba</taxon>
        <taxon>Euglenozoa</taxon>
        <taxon>Kinetoplastea</taxon>
        <taxon>Metakinetoplastina</taxon>
        <taxon>Trypanosomatida</taxon>
        <taxon>Trypanosomatidae</taxon>
        <taxon>Trypanosoma</taxon>
    </lineage>
</organism>
<dbReference type="EMBL" id="FN554970">
    <property type="protein sequence ID" value="CBH12075.1"/>
    <property type="molecule type" value="Genomic_DNA"/>
</dbReference>
<keyword evidence="1" id="KW-0472">Membrane</keyword>
<keyword evidence="1" id="KW-0812">Transmembrane</keyword>
<name>C9ZRT9_TRYB9</name>
<dbReference type="GeneID" id="23862771"/>
<dbReference type="Proteomes" id="UP000002316">
    <property type="component" value="Chromosome 7"/>
</dbReference>
<evidence type="ECO:0000313" key="2">
    <source>
        <dbReference type="EMBL" id="CBH12075.1"/>
    </source>
</evidence>
<dbReference type="KEGG" id="tbg:TbgDal_VII530"/>
<accession>C9ZRT9</accession>
<reference evidence="3" key="1">
    <citation type="journal article" date="2010" name="PLoS Negl. Trop. Dis.">
        <title>The genome sequence of Trypanosoma brucei gambiense, causative agent of chronic human african trypanosomiasis.</title>
        <authorList>
            <person name="Jackson A.P."/>
            <person name="Sanders M."/>
            <person name="Berry A."/>
            <person name="McQuillan J."/>
            <person name="Aslett M.A."/>
            <person name="Quail M.A."/>
            <person name="Chukualim B."/>
            <person name="Capewell P."/>
            <person name="MacLeod A."/>
            <person name="Melville S.E."/>
            <person name="Gibson W."/>
            <person name="Barry J.D."/>
            <person name="Berriman M."/>
            <person name="Hertz-Fowler C."/>
        </authorList>
    </citation>
    <scope>NUCLEOTIDE SEQUENCE [LARGE SCALE GENOMIC DNA]</scope>
    <source>
        <strain evidence="3">MHOM/CI/86/DAL972</strain>
    </source>
</reference>
<feature type="transmembrane region" description="Helical" evidence="1">
    <location>
        <begin position="7"/>
        <end position="30"/>
    </location>
</feature>
<protein>
    <submittedName>
        <fullName evidence="2">Uncharacterized protein</fullName>
    </submittedName>
</protein>
<dbReference type="PROSITE" id="PS51257">
    <property type="entry name" value="PROKAR_LIPOPROTEIN"/>
    <property type="match status" value="1"/>
</dbReference>
<evidence type="ECO:0000313" key="3">
    <source>
        <dbReference type="Proteomes" id="UP000002316"/>
    </source>
</evidence>